<dbReference type="InterPro" id="IPR006157">
    <property type="entry name" value="FolB_dom"/>
</dbReference>
<evidence type="ECO:0000313" key="4">
    <source>
        <dbReference type="Proteomes" id="UP000078544"/>
    </source>
</evidence>
<dbReference type="AlphaFoldDB" id="A0A166UUW2"/>
<dbReference type="EMBL" id="AZGY01000001">
    <property type="protein sequence ID" value="OAA32993.1"/>
    <property type="molecule type" value="Genomic_DNA"/>
</dbReference>
<dbReference type="Proteomes" id="UP000078544">
    <property type="component" value="Unassembled WGS sequence"/>
</dbReference>
<dbReference type="SUPFAM" id="SSF55620">
    <property type="entry name" value="Tetrahydrobiopterin biosynthesis enzymes-like"/>
    <property type="match status" value="1"/>
</dbReference>
<dbReference type="Gene3D" id="3.30.1130.10">
    <property type="match status" value="2"/>
</dbReference>
<name>A0A166UUW2_9HYPO</name>
<keyword evidence="4" id="KW-1185">Reference proteome</keyword>
<sequence length="293" mass="31387">MSSAASHELLLASGNAPAVVRVNNITSTIQGPSDAWGRTNRPQPISISATVCMEKPFGSTSTTDTLASDTVHYGLLSKAILSSLAQINASVDLDHPRTLSDVLDIIYSDLTGTDILDSGRASGPEPPFLNLNSVRSLEVTVLLPKATLQGSGVSLTATGIFADSKLAMRGAALKLHDLRIPVLLGVNENERTAKQSIVANLAVERFAFTDGDGYCGLEEVLVQALNKSSFETIEALMGDLAVDVTRHLRKNHKLPDHQEGWHLRIAIEKPIAVVFADAPCVEMRINTNDVTLR</sequence>
<dbReference type="GO" id="GO:0004150">
    <property type="term" value="F:dihydroneopterin aldolase activity"/>
    <property type="evidence" value="ECO:0007669"/>
    <property type="project" value="InterPro"/>
</dbReference>
<evidence type="ECO:0000256" key="1">
    <source>
        <dbReference type="ARBA" id="ARBA00022909"/>
    </source>
</evidence>
<organism evidence="3 4">
    <name type="scientific">Moelleriella libera RCEF 2490</name>
    <dbReference type="NCBI Taxonomy" id="1081109"/>
    <lineage>
        <taxon>Eukaryota</taxon>
        <taxon>Fungi</taxon>
        <taxon>Dikarya</taxon>
        <taxon>Ascomycota</taxon>
        <taxon>Pezizomycotina</taxon>
        <taxon>Sordariomycetes</taxon>
        <taxon>Hypocreomycetidae</taxon>
        <taxon>Hypocreales</taxon>
        <taxon>Clavicipitaceae</taxon>
        <taxon>Moelleriella</taxon>
    </lineage>
</organism>
<dbReference type="OrthoDB" id="5425486at2759"/>
<comment type="caution">
    <text evidence="3">The sequence shown here is derived from an EMBL/GenBank/DDBJ whole genome shotgun (WGS) entry which is preliminary data.</text>
</comment>
<evidence type="ECO:0000259" key="2">
    <source>
        <dbReference type="SMART" id="SM00905"/>
    </source>
</evidence>
<feature type="domain" description="Dihydroneopterin aldolase/epimerase" evidence="2">
    <location>
        <begin position="173"/>
        <end position="285"/>
    </location>
</feature>
<keyword evidence="1" id="KW-0289">Folate biosynthesis</keyword>
<evidence type="ECO:0000313" key="3">
    <source>
        <dbReference type="EMBL" id="OAA32993.1"/>
    </source>
</evidence>
<gene>
    <name evidence="3" type="ORF">AAL_00458</name>
</gene>
<protein>
    <submittedName>
        <fullName evidence="3">Dihydropteroate synthase</fullName>
    </submittedName>
</protein>
<dbReference type="Pfam" id="PF02152">
    <property type="entry name" value="FolB"/>
    <property type="match status" value="1"/>
</dbReference>
<proteinExistence type="predicted"/>
<dbReference type="SMART" id="SM00905">
    <property type="entry name" value="FolB"/>
    <property type="match status" value="1"/>
</dbReference>
<accession>A0A166UUW2</accession>
<dbReference type="STRING" id="1081109.A0A166UUW2"/>
<dbReference type="GO" id="GO:0046656">
    <property type="term" value="P:folic acid biosynthetic process"/>
    <property type="evidence" value="ECO:0007669"/>
    <property type="project" value="UniProtKB-KW"/>
</dbReference>
<reference evidence="3 4" key="1">
    <citation type="journal article" date="2016" name="Genome Biol. Evol.">
        <title>Divergent and convergent evolution of fungal pathogenicity.</title>
        <authorList>
            <person name="Shang Y."/>
            <person name="Xiao G."/>
            <person name="Zheng P."/>
            <person name="Cen K."/>
            <person name="Zhan S."/>
            <person name="Wang C."/>
        </authorList>
    </citation>
    <scope>NUCLEOTIDE SEQUENCE [LARGE SCALE GENOMIC DNA]</scope>
    <source>
        <strain evidence="3 4">RCEF 2490</strain>
    </source>
</reference>
<dbReference type="InterPro" id="IPR043133">
    <property type="entry name" value="GTP-CH-I_C/QueF"/>
</dbReference>